<protein>
    <submittedName>
        <fullName evidence="1">Uncharacterized protein</fullName>
    </submittedName>
</protein>
<proteinExistence type="predicted"/>
<keyword evidence="2" id="KW-1185">Reference proteome</keyword>
<gene>
    <name evidence="1" type="ORF">EDM21_04025</name>
</gene>
<dbReference type="OrthoDB" id="9856421at2"/>
<dbReference type="EMBL" id="RHLK01000002">
    <property type="protein sequence ID" value="MVO98693.1"/>
    <property type="molecule type" value="Genomic_DNA"/>
</dbReference>
<evidence type="ECO:0000313" key="1">
    <source>
        <dbReference type="EMBL" id="MVO98693.1"/>
    </source>
</evidence>
<dbReference type="AlphaFoldDB" id="A0A7X3FFD7"/>
<dbReference type="RefSeq" id="WP_157333122.1">
    <property type="nucleotide sequence ID" value="NZ_RHLK01000002.1"/>
</dbReference>
<reference evidence="1 2" key="1">
    <citation type="journal article" date="2019" name="Microorganisms">
        <title>Paenibacillus lutrae sp. nov., A Chitinolytic Species Isolated from A River Otter in Castril Natural Park, Granada, Spain.</title>
        <authorList>
            <person name="Rodriguez M."/>
            <person name="Reina J.C."/>
            <person name="Bejar V."/>
            <person name="Llamas I."/>
        </authorList>
    </citation>
    <scope>NUCLEOTIDE SEQUENCE [LARGE SCALE GENOMIC DNA]</scope>
    <source>
        <strain evidence="1 2">N10</strain>
    </source>
</reference>
<dbReference type="Proteomes" id="UP000490800">
    <property type="component" value="Unassembled WGS sequence"/>
</dbReference>
<name>A0A7X3FFD7_9BACL</name>
<evidence type="ECO:0000313" key="2">
    <source>
        <dbReference type="Proteomes" id="UP000490800"/>
    </source>
</evidence>
<comment type="caution">
    <text evidence="1">The sequence shown here is derived from an EMBL/GenBank/DDBJ whole genome shotgun (WGS) entry which is preliminary data.</text>
</comment>
<accession>A0A7X3FFD7</accession>
<sequence>MTSENERMYLIWELEQFIQKVEETNEPAETLQPFMDDIRSIMIKHVKVAGSINLYPVDR</sequence>
<organism evidence="1 2">
    <name type="scientific">Paenibacillus lutrae</name>
    <dbReference type="NCBI Taxonomy" id="2078573"/>
    <lineage>
        <taxon>Bacteria</taxon>
        <taxon>Bacillati</taxon>
        <taxon>Bacillota</taxon>
        <taxon>Bacilli</taxon>
        <taxon>Bacillales</taxon>
        <taxon>Paenibacillaceae</taxon>
        <taxon>Paenibacillus</taxon>
    </lineage>
</organism>